<keyword evidence="1" id="KW-0175">Coiled coil</keyword>
<name>A0ABN8Q488_9CNID</name>
<comment type="caution">
    <text evidence="2">The sequence shown here is derived from an EMBL/GenBank/DDBJ whole genome shotgun (WGS) entry which is preliminary data.</text>
</comment>
<gene>
    <name evidence="2" type="ORF">PLOB_00001845</name>
</gene>
<sequence length="662" mass="76909">IVRLKLNHRIEDLKSRITSMEELVKKRSENWSRVRLDELQDKIEADNDRMTELVKLQSGESKSHRQRLQQMNKRETRKLLVLNHVGKRKLGDQGRKPLIDSDTEEQIAKAIEDKATYHGRRHNTTMYTNRRVKVADLPGIANHFLALKGKPLVRSKTTVWNWSEPRRKNSIQAKFHLGKGLFCTKKPPKTEASENESTHHQRAHVNNVKMYFFSRKTEDHKKCCLCRSIDDKAYIRPGTGEGMNHARNQRILTLSADERARKLPLHDWPERKIGSVWASETVNLRYLYPNIFEMSEKKSDFSSAFRSICAQLHDSVFLYNDMCEPGDFSQNPSKQSTDFICEIQDLQQGCQKLLQRLNEFELPGVKPGWCDLTDAGPGVGVSNFEVRFRDAELLRIWNSDYRIRVHRAREDSGQGEAERTNSAVGDAVIDSGSIKWEYFPRFHDKSDEEIEKMTLKDYEKHEDERIERNAWRPYALMMHPFCQTIKAPDNSKSNVPGYNYFVKICDYISDHYDIGELYMEFIKDACIVKKGRKCVSCGNGWLGSVMDTRIPRPFPDIETSRYKSVFESPACLDGKPRPVNDYMPRAQIKKYFAEGKLATAKEIAEFSVAFVKKRARASKSYGDYNWEELLLTEGLNSLYVAELDLYLKNHSLPWKKKLKKEK</sequence>
<evidence type="ECO:0000313" key="2">
    <source>
        <dbReference type="EMBL" id="CAH3156301.1"/>
    </source>
</evidence>
<accession>A0ABN8Q488</accession>
<keyword evidence="3" id="KW-1185">Reference proteome</keyword>
<feature type="non-terminal residue" evidence="2">
    <location>
        <position position="662"/>
    </location>
</feature>
<dbReference type="EMBL" id="CALNXK010000104">
    <property type="protein sequence ID" value="CAH3156301.1"/>
    <property type="molecule type" value="Genomic_DNA"/>
</dbReference>
<proteinExistence type="predicted"/>
<evidence type="ECO:0000256" key="1">
    <source>
        <dbReference type="SAM" id="Coils"/>
    </source>
</evidence>
<dbReference type="Proteomes" id="UP001159405">
    <property type="component" value="Unassembled WGS sequence"/>
</dbReference>
<feature type="coiled-coil region" evidence="1">
    <location>
        <begin position="3"/>
        <end position="56"/>
    </location>
</feature>
<reference evidence="2 3" key="1">
    <citation type="submission" date="2022-05" db="EMBL/GenBank/DDBJ databases">
        <authorList>
            <consortium name="Genoscope - CEA"/>
            <person name="William W."/>
        </authorList>
    </citation>
    <scope>NUCLEOTIDE SEQUENCE [LARGE SCALE GENOMIC DNA]</scope>
</reference>
<organism evidence="2 3">
    <name type="scientific">Porites lobata</name>
    <dbReference type="NCBI Taxonomy" id="104759"/>
    <lineage>
        <taxon>Eukaryota</taxon>
        <taxon>Metazoa</taxon>
        <taxon>Cnidaria</taxon>
        <taxon>Anthozoa</taxon>
        <taxon>Hexacorallia</taxon>
        <taxon>Scleractinia</taxon>
        <taxon>Fungiina</taxon>
        <taxon>Poritidae</taxon>
        <taxon>Porites</taxon>
    </lineage>
</organism>
<evidence type="ECO:0000313" key="3">
    <source>
        <dbReference type="Proteomes" id="UP001159405"/>
    </source>
</evidence>
<feature type="non-terminal residue" evidence="2">
    <location>
        <position position="1"/>
    </location>
</feature>
<protein>
    <submittedName>
        <fullName evidence="2">Uncharacterized protein</fullName>
    </submittedName>
</protein>